<evidence type="ECO:0000256" key="1">
    <source>
        <dbReference type="ARBA" id="ARBA00005711"/>
    </source>
</evidence>
<dbReference type="PANTHER" id="PTHR31775">
    <property type="entry name" value="OS02G0117200 PROTEIN"/>
    <property type="match status" value="1"/>
</dbReference>
<organism evidence="5 6">
    <name type="scientific">Rubroshorea leprosula</name>
    <dbReference type="NCBI Taxonomy" id="152421"/>
    <lineage>
        <taxon>Eukaryota</taxon>
        <taxon>Viridiplantae</taxon>
        <taxon>Streptophyta</taxon>
        <taxon>Embryophyta</taxon>
        <taxon>Tracheophyta</taxon>
        <taxon>Spermatophyta</taxon>
        <taxon>Magnoliopsida</taxon>
        <taxon>eudicotyledons</taxon>
        <taxon>Gunneridae</taxon>
        <taxon>Pentapetalae</taxon>
        <taxon>rosids</taxon>
        <taxon>malvids</taxon>
        <taxon>Malvales</taxon>
        <taxon>Dipterocarpaceae</taxon>
        <taxon>Rubroshorea</taxon>
    </lineage>
</organism>
<feature type="region of interest" description="Disordered" evidence="3">
    <location>
        <begin position="1"/>
        <end position="45"/>
    </location>
</feature>
<dbReference type="EMBL" id="BPVZ01000062">
    <property type="protein sequence ID" value="GKV23100.1"/>
    <property type="molecule type" value="Genomic_DNA"/>
</dbReference>
<accession>A0AAV5KEU5</accession>
<name>A0AAV5KEU5_9ROSI</name>
<sequence>MGEEGPKKVEYSAPAEEKDVAQEKSLIPVPEEVTPAPEKSSGSSIDRDAVLAQLATEKRNALVKAWEENEKAKVDNKVYKKTCDIGSRENCKIAYVEADLKKIEEKLEKKKSEYTEKKKNKMAEIHREAEEKRAMVEAKKGEQYHKIEERAEKFRATGYTTKKFLGCFSC</sequence>
<comment type="caution">
    <text evidence="5">The sequence shown here is derived from an EMBL/GenBank/DDBJ whole genome shotgun (WGS) entry which is preliminary data.</text>
</comment>
<gene>
    <name evidence="5" type="ORF">SLEP1_g32877</name>
</gene>
<feature type="coiled-coil region" evidence="2">
    <location>
        <begin position="93"/>
        <end position="124"/>
    </location>
</feature>
<protein>
    <recommendedName>
        <fullName evidence="4">Remorin C-terminal domain-containing protein</fullName>
    </recommendedName>
</protein>
<comment type="similarity">
    <text evidence="1">Belongs to the remorin family.</text>
</comment>
<dbReference type="Proteomes" id="UP001054252">
    <property type="component" value="Unassembled WGS sequence"/>
</dbReference>
<proteinExistence type="inferred from homology"/>
<evidence type="ECO:0000313" key="6">
    <source>
        <dbReference type="Proteomes" id="UP001054252"/>
    </source>
</evidence>
<feature type="domain" description="Remorin C-terminal" evidence="4">
    <location>
        <begin position="57"/>
        <end position="162"/>
    </location>
</feature>
<dbReference type="AlphaFoldDB" id="A0AAV5KEU5"/>
<dbReference type="PANTHER" id="PTHR31775:SF5">
    <property type="entry name" value="REMORIN 1.4"/>
    <property type="match status" value="1"/>
</dbReference>
<dbReference type="Pfam" id="PF03763">
    <property type="entry name" value="Remorin_C"/>
    <property type="match status" value="1"/>
</dbReference>
<dbReference type="InterPro" id="IPR005516">
    <property type="entry name" value="Remorin_C"/>
</dbReference>
<evidence type="ECO:0000259" key="4">
    <source>
        <dbReference type="Pfam" id="PF03763"/>
    </source>
</evidence>
<reference evidence="5 6" key="1">
    <citation type="journal article" date="2021" name="Commun. Biol.">
        <title>The genome of Shorea leprosula (Dipterocarpaceae) highlights the ecological relevance of drought in aseasonal tropical rainforests.</title>
        <authorList>
            <person name="Ng K.K.S."/>
            <person name="Kobayashi M.J."/>
            <person name="Fawcett J.A."/>
            <person name="Hatakeyama M."/>
            <person name="Paape T."/>
            <person name="Ng C.H."/>
            <person name="Ang C.C."/>
            <person name="Tnah L.H."/>
            <person name="Lee C.T."/>
            <person name="Nishiyama T."/>
            <person name="Sese J."/>
            <person name="O'Brien M.J."/>
            <person name="Copetti D."/>
            <person name="Mohd Noor M.I."/>
            <person name="Ong R.C."/>
            <person name="Putra M."/>
            <person name="Sireger I.Z."/>
            <person name="Indrioko S."/>
            <person name="Kosugi Y."/>
            <person name="Izuno A."/>
            <person name="Isagi Y."/>
            <person name="Lee S.L."/>
            <person name="Shimizu K.K."/>
        </authorList>
    </citation>
    <scope>NUCLEOTIDE SEQUENCE [LARGE SCALE GENOMIC DNA]</scope>
    <source>
        <strain evidence="5">214</strain>
    </source>
</reference>
<feature type="compositionally biased region" description="Basic and acidic residues" evidence="3">
    <location>
        <begin position="1"/>
        <end position="22"/>
    </location>
</feature>
<evidence type="ECO:0000256" key="3">
    <source>
        <dbReference type="SAM" id="MobiDB-lite"/>
    </source>
</evidence>
<evidence type="ECO:0000256" key="2">
    <source>
        <dbReference type="SAM" id="Coils"/>
    </source>
</evidence>
<keyword evidence="6" id="KW-1185">Reference proteome</keyword>
<evidence type="ECO:0000313" key="5">
    <source>
        <dbReference type="EMBL" id="GKV23100.1"/>
    </source>
</evidence>
<keyword evidence="2" id="KW-0175">Coiled coil</keyword>